<proteinExistence type="predicted"/>
<feature type="domain" description="Peptidase S1" evidence="6">
    <location>
        <begin position="350"/>
        <end position="528"/>
    </location>
</feature>
<dbReference type="Pfam" id="PF00089">
    <property type="entry name" value="Trypsin"/>
    <property type="match status" value="2"/>
</dbReference>
<dbReference type="InterPro" id="IPR018114">
    <property type="entry name" value="TRYPSIN_HIS"/>
</dbReference>
<dbReference type="PROSITE" id="PS50240">
    <property type="entry name" value="TRYPSIN_DOM"/>
    <property type="match status" value="2"/>
</dbReference>
<evidence type="ECO:0000313" key="8">
    <source>
        <dbReference type="Proteomes" id="UP000250275"/>
    </source>
</evidence>
<dbReference type="PANTHER" id="PTHR24252">
    <property type="entry name" value="ACROSIN-RELATED"/>
    <property type="match status" value="1"/>
</dbReference>
<keyword evidence="7" id="KW-0472">Membrane</keyword>
<dbReference type="SUPFAM" id="SSF50494">
    <property type="entry name" value="Trypsin-like serine proteases"/>
    <property type="match status" value="2"/>
</dbReference>
<dbReference type="Gene3D" id="2.40.10.10">
    <property type="entry name" value="Trypsin-like serine proteases"/>
    <property type="match status" value="2"/>
</dbReference>
<reference evidence="7 8" key="1">
    <citation type="submission" date="2015-07" db="EMBL/GenBank/DDBJ databases">
        <title>The genome of Eufriesea mexicana.</title>
        <authorList>
            <person name="Pan H."/>
            <person name="Kapheim K."/>
        </authorList>
    </citation>
    <scope>NUCLEOTIDE SEQUENCE [LARGE SCALE GENOMIC DNA]</scope>
    <source>
        <strain evidence="7">0111107269</strain>
        <tissue evidence="7">Whole body</tissue>
    </source>
</reference>
<keyword evidence="1 7" id="KW-0645">Protease</keyword>
<dbReference type="InterPro" id="IPR043504">
    <property type="entry name" value="Peptidase_S1_PA_chymotrypsin"/>
</dbReference>
<keyword evidence="3" id="KW-0720">Serine protease</keyword>
<dbReference type="InterPro" id="IPR001314">
    <property type="entry name" value="Peptidase_S1A"/>
</dbReference>
<dbReference type="InterPro" id="IPR009003">
    <property type="entry name" value="Peptidase_S1_PA"/>
</dbReference>
<evidence type="ECO:0000259" key="6">
    <source>
        <dbReference type="PROSITE" id="PS50240"/>
    </source>
</evidence>
<dbReference type="EMBL" id="KQ759863">
    <property type="protein sequence ID" value="OAD62513.1"/>
    <property type="molecule type" value="Genomic_DNA"/>
</dbReference>
<dbReference type="InterPro" id="IPR001254">
    <property type="entry name" value="Trypsin_dom"/>
</dbReference>
<dbReference type="FunFam" id="2.40.10.10:FF:000073">
    <property type="entry name" value="Trypsin alpha"/>
    <property type="match status" value="2"/>
</dbReference>
<protein>
    <submittedName>
        <fullName evidence="7">Transmembrane protease serine 9</fullName>
    </submittedName>
</protein>
<gene>
    <name evidence="7" type="ORF">WN48_07391</name>
</gene>
<name>A0A310SVX9_9HYME</name>
<dbReference type="SMART" id="SM00020">
    <property type="entry name" value="Tryp_SPc"/>
    <property type="match status" value="2"/>
</dbReference>
<dbReference type="PROSITE" id="PS00134">
    <property type="entry name" value="TRYPSIN_HIS"/>
    <property type="match status" value="2"/>
</dbReference>
<dbReference type="GO" id="GO:0006508">
    <property type="term" value="P:proteolysis"/>
    <property type="evidence" value="ECO:0007669"/>
    <property type="project" value="UniProtKB-KW"/>
</dbReference>
<feature type="chain" id="PRO_5016344428" evidence="5">
    <location>
        <begin position="17"/>
        <end position="536"/>
    </location>
</feature>
<feature type="domain" description="Peptidase S1" evidence="6">
    <location>
        <begin position="21"/>
        <end position="329"/>
    </location>
</feature>
<dbReference type="OrthoDB" id="10059102at2759"/>
<evidence type="ECO:0000256" key="5">
    <source>
        <dbReference type="SAM" id="SignalP"/>
    </source>
</evidence>
<dbReference type="GO" id="GO:0004252">
    <property type="term" value="F:serine-type endopeptidase activity"/>
    <property type="evidence" value="ECO:0007669"/>
    <property type="project" value="InterPro"/>
</dbReference>
<keyword evidence="2" id="KW-0378">Hydrolase</keyword>
<evidence type="ECO:0000256" key="2">
    <source>
        <dbReference type="ARBA" id="ARBA00022801"/>
    </source>
</evidence>
<accession>A0A310SVX9</accession>
<dbReference type="PANTHER" id="PTHR24252:SF7">
    <property type="entry name" value="HYALIN"/>
    <property type="match status" value="1"/>
</dbReference>
<dbReference type="PRINTS" id="PR00722">
    <property type="entry name" value="CHYMOTRYPSIN"/>
</dbReference>
<feature type="signal peptide" evidence="5">
    <location>
        <begin position="1"/>
        <end position="16"/>
    </location>
</feature>
<evidence type="ECO:0000256" key="1">
    <source>
        <dbReference type="ARBA" id="ARBA00022670"/>
    </source>
</evidence>
<dbReference type="Proteomes" id="UP000250275">
    <property type="component" value="Unassembled WGS sequence"/>
</dbReference>
<organism evidence="7 8">
    <name type="scientific">Eufriesea mexicana</name>
    <dbReference type="NCBI Taxonomy" id="516756"/>
    <lineage>
        <taxon>Eukaryota</taxon>
        <taxon>Metazoa</taxon>
        <taxon>Ecdysozoa</taxon>
        <taxon>Arthropoda</taxon>
        <taxon>Hexapoda</taxon>
        <taxon>Insecta</taxon>
        <taxon>Pterygota</taxon>
        <taxon>Neoptera</taxon>
        <taxon>Endopterygota</taxon>
        <taxon>Hymenoptera</taxon>
        <taxon>Apocrita</taxon>
        <taxon>Aculeata</taxon>
        <taxon>Apoidea</taxon>
        <taxon>Anthophila</taxon>
        <taxon>Apidae</taxon>
        <taxon>Eufriesea</taxon>
    </lineage>
</organism>
<keyword evidence="7" id="KW-0812">Transmembrane</keyword>
<sequence length="536" mass="58806">MWRTLLLLCAVLHVQSFAPKIIGGNNASINNYPYQVAIHVSGKMQCGGSLISQTWVLTAAHCVYGMTPNVVQVRVGSTYCSKDGTLINDIAQVIWPWQYSSSTYNYDVALIKLTKPIPITATTRPITLASPTTSVASGTNAIVLGWGLLSESGPMSPNLQALKVPIVDQNKCQKIFGTIGWAVTENMLCAGELTSSKDTCADLTKIPKNLNQRIVGDFTRNSADAKALFTLLVVPWKLADEKLDLLDSKCLFSHSSSTSEIGTGCGNTRSFSSHLEDRLPRSKILKRESDRCCSLSRRKSDGSRVLFFHLSTCIDRFALVARWYWASAPTTVRASFVTPETNTQHSATEIIDHSLALTNNPLKVSLRFNNRHVCGGAVISEEWIVTAAHCVQSPFVRFFSIKVGTSDLSDDNATVATAAEIIRHERYDRSIADYDIALIRLEKPLVYSSRVRPILLAPVADHYAAGSKAMVTGWGVLRRDGPLSTRLRKVQVPLVSSSQCSRLYLTRPITRRMICAGYVDDGGKDACQVMAFVNHG</sequence>
<evidence type="ECO:0000313" key="7">
    <source>
        <dbReference type="EMBL" id="OAD62513.1"/>
    </source>
</evidence>
<dbReference type="CDD" id="cd00190">
    <property type="entry name" value="Tryp_SPc"/>
    <property type="match status" value="2"/>
</dbReference>
<keyword evidence="8" id="KW-1185">Reference proteome</keyword>
<evidence type="ECO:0000256" key="3">
    <source>
        <dbReference type="ARBA" id="ARBA00022825"/>
    </source>
</evidence>
<dbReference type="AlphaFoldDB" id="A0A310SVX9"/>
<evidence type="ECO:0000256" key="4">
    <source>
        <dbReference type="ARBA" id="ARBA00023157"/>
    </source>
</evidence>
<keyword evidence="5" id="KW-0732">Signal</keyword>
<keyword evidence="4" id="KW-1015">Disulfide bond</keyword>